<name>A0AAJ0H9C6_9PEZI</name>
<reference evidence="2" key="2">
    <citation type="submission" date="2023-06" db="EMBL/GenBank/DDBJ databases">
        <authorList>
            <consortium name="Lawrence Berkeley National Laboratory"/>
            <person name="Haridas S."/>
            <person name="Hensen N."/>
            <person name="Bonometti L."/>
            <person name="Westerberg I."/>
            <person name="Brannstrom I.O."/>
            <person name="Guillou S."/>
            <person name="Cros-Aarteil S."/>
            <person name="Calhoun S."/>
            <person name="Kuo A."/>
            <person name="Mondo S."/>
            <person name="Pangilinan J."/>
            <person name="Riley R."/>
            <person name="Labutti K."/>
            <person name="Andreopoulos B."/>
            <person name="Lipzen A."/>
            <person name="Chen C."/>
            <person name="Yanf M."/>
            <person name="Daum C."/>
            <person name="Ng V."/>
            <person name="Clum A."/>
            <person name="Steindorff A."/>
            <person name="Ohm R."/>
            <person name="Martin F."/>
            <person name="Silar P."/>
            <person name="Natvig D."/>
            <person name="Lalanne C."/>
            <person name="Gautier V."/>
            <person name="Ament-Velasquez S.L."/>
            <person name="Kruys A."/>
            <person name="Hutchinson M.I."/>
            <person name="Powell A.J."/>
            <person name="Barry K."/>
            <person name="Miller A.N."/>
            <person name="Grigoriev I.V."/>
            <person name="Debuchy R."/>
            <person name="Gladieux P."/>
            <person name="Thoren M.H."/>
            <person name="Johannesson H."/>
        </authorList>
    </citation>
    <scope>NUCLEOTIDE SEQUENCE</scope>
    <source>
        <strain evidence="2">CBS 955.72</strain>
    </source>
</reference>
<reference evidence="2" key="1">
    <citation type="journal article" date="2023" name="Mol. Phylogenet. Evol.">
        <title>Genome-scale phylogeny and comparative genomics of the fungal order Sordariales.</title>
        <authorList>
            <person name="Hensen N."/>
            <person name="Bonometti L."/>
            <person name="Westerberg I."/>
            <person name="Brannstrom I.O."/>
            <person name="Guillou S."/>
            <person name="Cros-Aarteil S."/>
            <person name="Calhoun S."/>
            <person name="Haridas S."/>
            <person name="Kuo A."/>
            <person name="Mondo S."/>
            <person name="Pangilinan J."/>
            <person name="Riley R."/>
            <person name="LaButti K."/>
            <person name="Andreopoulos B."/>
            <person name="Lipzen A."/>
            <person name="Chen C."/>
            <person name="Yan M."/>
            <person name="Daum C."/>
            <person name="Ng V."/>
            <person name="Clum A."/>
            <person name="Steindorff A."/>
            <person name="Ohm R.A."/>
            <person name="Martin F."/>
            <person name="Silar P."/>
            <person name="Natvig D.O."/>
            <person name="Lalanne C."/>
            <person name="Gautier V."/>
            <person name="Ament-Velasquez S.L."/>
            <person name="Kruys A."/>
            <person name="Hutchinson M.I."/>
            <person name="Powell A.J."/>
            <person name="Barry K."/>
            <person name="Miller A.N."/>
            <person name="Grigoriev I.V."/>
            <person name="Debuchy R."/>
            <person name="Gladieux P."/>
            <person name="Hiltunen Thoren M."/>
            <person name="Johannesson H."/>
        </authorList>
    </citation>
    <scope>NUCLEOTIDE SEQUENCE</scope>
    <source>
        <strain evidence="2">CBS 955.72</strain>
    </source>
</reference>
<dbReference type="Proteomes" id="UP001275084">
    <property type="component" value="Unassembled WGS sequence"/>
</dbReference>
<organism evidence="2 3">
    <name type="scientific">Lasiosphaeria hispida</name>
    <dbReference type="NCBI Taxonomy" id="260671"/>
    <lineage>
        <taxon>Eukaryota</taxon>
        <taxon>Fungi</taxon>
        <taxon>Dikarya</taxon>
        <taxon>Ascomycota</taxon>
        <taxon>Pezizomycotina</taxon>
        <taxon>Sordariomycetes</taxon>
        <taxon>Sordariomycetidae</taxon>
        <taxon>Sordariales</taxon>
        <taxon>Lasiosphaeriaceae</taxon>
        <taxon>Lasiosphaeria</taxon>
    </lineage>
</organism>
<dbReference type="AlphaFoldDB" id="A0AAJ0H9C6"/>
<dbReference type="EMBL" id="JAUIQD010000007">
    <property type="protein sequence ID" value="KAK3344140.1"/>
    <property type="molecule type" value="Genomic_DNA"/>
</dbReference>
<evidence type="ECO:0000313" key="2">
    <source>
        <dbReference type="EMBL" id="KAK3344140.1"/>
    </source>
</evidence>
<accession>A0AAJ0H9C6</accession>
<keyword evidence="3" id="KW-1185">Reference proteome</keyword>
<comment type="caution">
    <text evidence="2">The sequence shown here is derived from an EMBL/GenBank/DDBJ whole genome shotgun (WGS) entry which is preliminary data.</text>
</comment>
<gene>
    <name evidence="2" type="ORF">B0T25DRAFT_319029</name>
</gene>
<proteinExistence type="predicted"/>
<feature type="region of interest" description="Disordered" evidence="1">
    <location>
        <begin position="117"/>
        <end position="150"/>
    </location>
</feature>
<dbReference type="PROSITE" id="PS51257">
    <property type="entry name" value="PROKAR_LIPOPROTEIN"/>
    <property type="match status" value="1"/>
</dbReference>
<evidence type="ECO:0000313" key="3">
    <source>
        <dbReference type="Proteomes" id="UP001275084"/>
    </source>
</evidence>
<evidence type="ECO:0000256" key="1">
    <source>
        <dbReference type="SAM" id="MobiDB-lite"/>
    </source>
</evidence>
<sequence>MPESCRMSELAGPSHSGLFLACSALAAVALHVAGHSLHSNVERNCLIPRGYRVDNKQNTQRAQDALALLTEAFGTHLHIFTQMTSASERREPIKTPELKVHWNMELGLGPPKGRKGRGVWGFAGGKQAPPPVPACLRLSSSSGEGPAGPK</sequence>
<protein>
    <submittedName>
        <fullName evidence="2">Uncharacterized protein</fullName>
    </submittedName>
</protein>